<sequence length="282" mass="32542">MLTIFAIPKSFEGDIAISQENAIKSWLLLLPKPQIILFGDEIGIKEISDKFGIQHVKDVRKNEFGTPLLNWVFDKAKDLAENNILAYVNSDIILTQDFIDAVSRIKESKFVSFLASGQREDLDLNKLVDFSKEGCIDNLKKKGIKHGMSGMDYFIFPRNFSVNLPDFAVGISGWDSWLVYQTKRLKIPFIDATLLITAIHQNHLPRHQKKLSYEQEKKENFKLAGGQINMMSLREADWILTKDGIKRPGFPRIIFCKLSLFYPWRMIFLFKRKIDSFMGRST</sequence>
<dbReference type="STRING" id="1802223.A2358_01495"/>
<name>A0A1G2IZ45_9BACT</name>
<protein>
    <recommendedName>
        <fullName evidence="3">Glycosyltransferase 2-like domain-containing protein</fullName>
    </recommendedName>
</protein>
<dbReference type="GO" id="GO:0016757">
    <property type="term" value="F:glycosyltransferase activity"/>
    <property type="evidence" value="ECO:0007669"/>
    <property type="project" value="InterPro"/>
</dbReference>
<dbReference type="Proteomes" id="UP000178650">
    <property type="component" value="Unassembled WGS sequence"/>
</dbReference>
<dbReference type="AlphaFoldDB" id="A0A1G2IZ45"/>
<evidence type="ECO:0000313" key="2">
    <source>
        <dbReference type="Proteomes" id="UP000178650"/>
    </source>
</evidence>
<dbReference type="PANTHER" id="PTHR47483:SF1">
    <property type="entry name" value="BETA-ARABINOFURANOSYLTRANSFERASE RAY1"/>
    <property type="match status" value="1"/>
</dbReference>
<dbReference type="PANTHER" id="PTHR47483">
    <property type="entry name" value="BETA-ARABINOFURANOSYLTRANSFERASE RAY1"/>
    <property type="match status" value="1"/>
</dbReference>
<gene>
    <name evidence="1" type="ORF">A2358_01495</name>
</gene>
<accession>A0A1G2IZ45</accession>
<reference evidence="1 2" key="1">
    <citation type="journal article" date="2016" name="Nat. Commun.">
        <title>Thousands of microbial genomes shed light on interconnected biogeochemical processes in an aquifer system.</title>
        <authorList>
            <person name="Anantharaman K."/>
            <person name="Brown C.T."/>
            <person name="Hug L.A."/>
            <person name="Sharon I."/>
            <person name="Castelle C.J."/>
            <person name="Probst A.J."/>
            <person name="Thomas B.C."/>
            <person name="Singh A."/>
            <person name="Wilkins M.J."/>
            <person name="Karaoz U."/>
            <person name="Brodie E.L."/>
            <person name="Williams K.H."/>
            <person name="Hubbard S.S."/>
            <person name="Banfield J.F."/>
        </authorList>
    </citation>
    <scope>NUCLEOTIDE SEQUENCE [LARGE SCALE GENOMIC DNA]</scope>
</reference>
<proteinExistence type="predicted"/>
<dbReference type="EMBL" id="MHPJ01000001">
    <property type="protein sequence ID" value="OGZ79621.1"/>
    <property type="molecule type" value="Genomic_DNA"/>
</dbReference>
<comment type="caution">
    <text evidence="1">The sequence shown here is derived from an EMBL/GenBank/DDBJ whole genome shotgun (WGS) entry which is preliminary data.</text>
</comment>
<dbReference type="InterPro" id="IPR044575">
    <property type="entry name" value="RAY1-like"/>
</dbReference>
<evidence type="ECO:0008006" key="3">
    <source>
        <dbReference type="Google" id="ProtNLM"/>
    </source>
</evidence>
<organism evidence="1 2">
    <name type="scientific">Candidatus Staskawiczbacteria bacterium RIFOXYB1_FULL_37_44</name>
    <dbReference type="NCBI Taxonomy" id="1802223"/>
    <lineage>
        <taxon>Bacteria</taxon>
        <taxon>Candidatus Staskawicziibacteriota</taxon>
    </lineage>
</organism>
<evidence type="ECO:0000313" key="1">
    <source>
        <dbReference type="EMBL" id="OGZ79621.1"/>
    </source>
</evidence>